<proteinExistence type="predicted"/>
<feature type="compositionally biased region" description="Polar residues" evidence="1">
    <location>
        <begin position="76"/>
        <end position="88"/>
    </location>
</feature>
<dbReference type="Proteomes" id="UP000053593">
    <property type="component" value="Unassembled WGS sequence"/>
</dbReference>
<feature type="region of interest" description="Disordered" evidence="1">
    <location>
        <begin position="30"/>
        <end position="57"/>
    </location>
</feature>
<feature type="compositionally biased region" description="Polar residues" evidence="1">
    <location>
        <begin position="44"/>
        <end position="56"/>
    </location>
</feature>
<evidence type="ECO:0000313" key="2">
    <source>
        <dbReference type="EMBL" id="KIK59553.1"/>
    </source>
</evidence>
<gene>
    <name evidence="2" type="ORF">GYMLUDRAFT_85868</name>
</gene>
<keyword evidence="3" id="KW-1185">Reference proteome</keyword>
<name>A0A0D0CUP7_9AGAR</name>
<feature type="non-terminal residue" evidence="2">
    <location>
        <position position="204"/>
    </location>
</feature>
<feature type="compositionally biased region" description="Low complexity" evidence="1">
    <location>
        <begin position="92"/>
        <end position="103"/>
    </location>
</feature>
<reference evidence="2 3" key="1">
    <citation type="submission" date="2014-04" db="EMBL/GenBank/DDBJ databases">
        <title>Evolutionary Origins and Diversification of the Mycorrhizal Mutualists.</title>
        <authorList>
            <consortium name="DOE Joint Genome Institute"/>
            <consortium name="Mycorrhizal Genomics Consortium"/>
            <person name="Kohler A."/>
            <person name="Kuo A."/>
            <person name="Nagy L.G."/>
            <person name="Floudas D."/>
            <person name="Copeland A."/>
            <person name="Barry K.W."/>
            <person name="Cichocki N."/>
            <person name="Veneault-Fourrey C."/>
            <person name="LaButti K."/>
            <person name="Lindquist E.A."/>
            <person name="Lipzen A."/>
            <person name="Lundell T."/>
            <person name="Morin E."/>
            <person name="Murat C."/>
            <person name="Riley R."/>
            <person name="Ohm R."/>
            <person name="Sun H."/>
            <person name="Tunlid A."/>
            <person name="Henrissat B."/>
            <person name="Grigoriev I.V."/>
            <person name="Hibbett D.S."/>
            <person name="Martin F."/>
        </authorList>
    </citation>
    <scope>NUCLEOTIDE SEQUENCE [LARGE SCALE GENOMIC DNA]</scope>
    <source>
        <strain evidence="2 3">FD-317 M1</strain>
    </source>
</reference>
<sequence>MPAQDFMQNSSFDSDEFPWSWYSSLFPQSSGSLSLGGNGEDSLTTASPPTDISNNGIEPMIVRVVGNDLDEEHSASETFTDSNLNASQLEDPPASTASPATASPASDFMQFSSFDSDKFPGSWDLFLQSPGSLSLGGDGKDLLTTASPPADISNNGIEFMIVRVAGNDLDEEHSANETFTSKDPPASIASMVYVSPLSTSCLIL</sequence>
<dbReference type="HOGENOM" id="CLU_1346025_0_0_1"/>
<accession>A0A0D0CUP7</accession>
<feature type="region of interest" description="Disordered" evidence="1">
    <location>
        <begin position="74"/>
        <end position="103"/>
    </location>
</feature>
<dbReference type="EMBL" id="KN834779">
    <property type="protein sequence ID" value="KIK59553.1"/>
    <property type="molecule type" value="Genomic_DNA"/>
</dbReference>
<dbReference type="AlphaFoldDB" id="A0A0D0CUP7"/>
<evidence type="ECO:0000256" key="1">
    <source>
        <dbReference type="SAM" id="MobiDB-lite"/>
    </source>
</evidence>
<protein>
    <submittedName>
        <fullName evidence="2">Uncharacterized protein</fullName>
    </submittedName>
</protein>
<evidence type="ECO:0000313" key="3">
    <source>
        <dbReference type="Proteomes" id="UP000053593"/>
    </source>
</evidence>
<organism evidence="2 3">
    <name type="scientific">Collybiopsis luxurians FD-317 M1</name>
    <dbReference type="NCBI Taxonomy" id="944289"/>
    <lineage>
        <taxon>Eukaryota</taxon>
        <taxon>Fungi</taxon>
        <taxon>Dikarya</taxon>
        <taxon>Basidiomycota</taxon>
        <taxon>Agaricomycotina</taxon>
        <taxon>Agaricomycetes</taxon>
        <taxon>Agaricomycetidae</taxon>
        <taxon>Agaricales</taxon>
        <taxon>Marasmiineae</taxon>
        <taxon>Omphalotaceae</taxon>
        <taxon>Collybiopsis</taxon>
        <taxon>Collybiopsis luxurians</taxon>
    </lineage>
</organism>